<comment type="caution">
    <text evidence="1">The sequence shown here is derived from an EMBL/GenBank/DDBJ whole genome shotgun (WGS) entry which is preliminary data.</text>
</comment>
<dbReference type="AlphaFoldDB" id="A0A2U2C068"/>
<protein>
    <submittedName>
        <fullName evidence="1">Uncharacterized protein</fullName>
    </submittedName>
</protein>
<dbReference type="EMBL" id="QEYI01000004">
    <property type="protein sequence ID" value="PWE21134.1"/>
    <property type="molecule type" value="Genomic_DNA"/>
</dbReference>
<name>A0A2U2C068_9BACT</name>
<dbReference type="STRING" id="28200.GCA_001572935_01868"/>
<evidence type="ECO:0000313" key="2">
    <source>
        <dbReference type="Proteomes" id="UP000245014"/>
    </source>
</evidence>
<evidence type="ECO:0000313" key="1">
    <source>
        <dbReference type="EMBL" id="PWE21134.1"/>
    </source>
</evidence>
<gene>
    <name evidence="1" type="ORF">DF188_06385</name>
</gene>
<dbReference type="RefSeq" id="WP_109065285.1">
    <property type="nucleotide sequence ID" value="NZ_QEYG01000002.1"/>
</dbReference>
<accession>A0A2U2C068</accession>
<dbReference type="Proteomes" id="UP000245014">
    <property type="component" value="Unassembled WGS sequence"/>
</dbReference>
<dbReference type="PROSITE" id="PS51257">
    <property type="entry name" value="PROKAR_LIPOPROTEIN"/>
    <property type="match status" value="1"/>
</dbReference>
<sequence>MKYLINILFVAFLFVGCYQKQVVDLKTEDTPIEIKDSNIEIIKPIDSVIQEETIDPFEKKDSSYYFNPKNNKINVALIYPSQLVGRYAKSSINTILGYLNFIDEKYNLIAIDTLDESLENMQRVMDELEDLEIKNVVALFTPESVNNLKEIKIDNFKIYFPLIEKKEYVLGDENLVLSENIIFGAISYSEQLKKLSQYSDSDNVLFYLDTYLGNKLKHSYDELNITTSIQKDIKRTDTNFKNIVKDDRLNDSFIFLNLDIVKSSLILSQLRANEIDPKIIFATQVLYDPILMTLTQDKDRERLLIANSIDRVSSELKDNISNFGGNISYEWVDYSTLVGVNYLLKGNNEIISTKVENNQAIYIPKLYISTAFGFVEIK</sequence>
<proteinExistence type="predicted"/>
<organism evidence="1 2">
    <name type="scientific">Aliarcobacter skirrowii</name>
    <dbReference type="NCBI Taxonomy" id="28200"/>
    <lineage>
        <taxon>Bacteria</taxon>
        <taxon>Pseudomonadati</taxon>
        <taxon>Campylobacterota</taxon>
        <taxon>Epsilonproteobacteria</taxon>
        <taxon>Campylobacterales</taxon>
        <taxon>Arcobacteraceae</taxon>
        <taxon>Aliarcobacter</taxon>
    </lineage>
</organism>
<reference evidence="1 2" key="1">
    <citation type="submission" date="2018-05" db="EMBL/GenBank/DDBJ databases">
        <title>Antimicrobial susceptibility testing and genomic analysis of Arcobacter skirrowii strains and one Arcobacter butzleri isolated from German poultry farms.</title>
        <authorList>
            <person name="Haenel I."/>
            <person name="Hotzel H."/>
            <person name="Tomaso H."/>
            <person name="Busch A."/>
        </authorList>
    </citation>
    <scope>NUCLEOTIDE SEQUENCE [LARGE SCALE GENOMIC DNA]</scope>
    <source>
        <strain evidence="2">v</strain>
    </source>
</reference>